<evidence type="ECO:0000313" key="3">
    <source>
        <dbReference type="Proteomes" id="UP000694389"/>
    </source>
</evidence>
<feature type="region of interest" description="Disordered" evidence="1">
    <location>
        <begin position="37"/>
        <end position="57"/>
    </location>
</feature>
<dbReference type="InterPro" id="IPR029044">
    <property type="entry name" value="Nucleotide-diphossugar_trans"/>
</dbReference>
<accession>A0A8P4KG67</accession>
<evidence type="ECO:0000256" key="1">
    <source>
        <dbReference type="SAM" id="MobiDB-lite"/>
    </source>
</evidence>
<sequence length="184" mass="20141">MAFVFRRWRVLLVLNVLAVAGFMTFWAKCNTRSVQAAGPEAPADGKRPRGNGTAQGPSISHEVLLKRLSSLEDVVYRQLNGLSKSLGLIEGFGGRGKGGLPATLSPAEESDAKYLREKYGYNAYLSDRISLDRTIPDHRPGNCTIGLSIYRPPGMHAWAHRSNSEHTDTHRQTHLGLAGMKGTL</sequence>
<feature type="region of interest" description="Disordered" evidence="1">
    <location>
        <begin position="164"/>
        <end position="184"/>
    </location>
</feature>
<protein>
    <submittedName>
        <fullName evidence="2">Polypeptide N-acetylgalactosaminyltransferase 17</fullName>
    </submittedName>
</protein>
<dbReference type="GeneTree" id="ENSGT00940000156014"/>
<name>A0A8P4KG67_DICLA</name>
<gene>
    <name evidence="2" type="primary">galnt17</name>
</gene>
<dbReference type="Ensembl" id="ENSDLAT00005070602.1">
    <property type="protein sequence ID" value="ENSDLAP00005070805.1"/>
    <property type="gene ID" value="ENSDLAG00005033910.1"/>
</dbReference>
<evidence type="ECO:0000313" key="2">
    <source>
        <dbReference type="Ensembl" id="ENSDLAP00005073006.1"/>
    </source>
</evidence>
<reference evidence="2" key="1">
    <citation type="submission" date="2025-05" db="UniProtKB">
        <authorList>
            <consortium name="Ensembl"/>
        </authorList>
    </citation>
    <scope>IDENTIFICATION</scope>
</reference>
<organism evidence="2 3">
    <name type="scientific">Dicentrarchus labrax</name>
    <name type="common">European seabass</name>
    <name type="synonym">Morone labrax</name>
    <dbReference type="NCBI Taxonomy" id="13489"/>
    <lineage>
        <taxon>Eukaryota</taxon>
        <taxon>Metazoa</taxon>
        <taxon>Chordata</taxon>
        <taxon>Craniata</taxon>
        <taxon>Vertebrata</taxon>
        <taxon>Euteleostomi</taxon>
        <taxon>Actinopterygii</taxon>
        <taxon>Neopterygii</taxon>
        <taxon>Teleostei</taxon>
        <taxon>Neoteleostei</taxon>
        <taxon>Acanthomorphata</taxon>
        <taxon>Eupercaria</taxon>
        <taxon>Moronidae</taxon>
        <taxon>Dicentrarchus</taxon>
    </lineage>
</organism>
<dbReference type="AlphaFoldDB" id="A0A8P4KG67"/>
<proteinExistence type="predicted"/>
<keyword evidence="3" id="KW-1185">Reference proteome</keyword>
<dbReference type="Proteomes" id="UP000694389">
    <property type="component" value="Unassembled WGS sequence"/>
</dbReference>
<dbReference type="Ensembl" id="ENSDLAT00005068337.1">
    <property type="protein sequence ID" value="ENSDLAP00005073006.1"/>
    <property type="gene ID" value="ENSDLAG00005027816.1"/>
</dbReference>
<dbReference type="Gene3D" id="3.90.550.10">
    <property type="entry name" value="Spore Coat Polysaccharide Biosynthesis Protein SpsA, Chain A"/>
    <property type="match status" value="1"/>
</dbReference>